<keyword evidence="4" id="KW-1185">Reference proteome</keyword>
<evidence type="ECO:0000259" key="2">
    <source>
        <dbReference type="Pfam" id="PF00582"/>
    </source>
</evidence>
<dbReference type="InterPro" id="IPR014729">
    <property type="entry name" value="Rossmann-like_a/b/a_fold"/>
</dbReference>
<gene>
    <name evidence="3" type="ORF">P775_20440</name>
</gene>
<dbReference type="PANTHER" id="PTHR46268:SF6">
    <property type="entry name" value="UNIVERSAL STRESS PROTEIN UP12"/>
    <property type="match status" value="1"/>
</dbReference>
<dbReference type="PRINTS" id="PR01438">
    <property type="entry name" value="UNVRSLSTRESS"/>
</dbReference>
<evidence type="ECO:0000256" key="1">
    <source>
        <dbReference type="ARBA" id="ARBA00008791"/>
    </source>
</evidence>
<dbReference type="Proteomes" id="UP000231259">
    <property type="component" value="Unassembled WGS sequence"/>
</dbReference>
<dbReference type="EMBL" id="AWWI01000126">
    <property type="protein sequence ID" value="PIL18321.1"/>
    <property type="molecule type" value="Genomic_DNA"/>
</dbReference>
<organism evidence="3 4">
    <name type="scientific">Puniceibacterium antarcticum</name>
    <dbReference type="NCBI Taxonomy" id="1206336"/>
    <lineage>
        <taxon>Bacteria</taxon>
        <taxon>Pseudomonadati</taxon>
        <taxon>Pseudomonadota</taxon>
        <taxon>Alphaproteobacteria</taxon>
        <taxon>Rhodobacterales</taxon>
        <taxon>Paracoccaceae</taxon>
        <taxon>Puniceibacterium</taxon>
    </lineage>
</organism>
<protein>
    <recommendedName>
        <fullName evidence="2">UspA domain-containing protein</fullName>
    </recommendedName>
</protein>
<comment type="caution">
    <text evidence="3">The sequence shown here is derived from an EMBL/GenBank/DDBJ whole genome shotgun (WGS) entry which is preliminary data.</text>
</comment>
<dbReference type="CDD" id="cd00293">
    <property type="entry name" value="USP-like"/>
    <property type="match status" value="1"/>
</dbReference>
<dbReference type="InterPro" id="IPR006015">
    <property type="entry name" value="Universal_stress_UspA"/>
</dbReference>
<sequence length="144" mass="15339">MSGKIVVGYDGSAAGRRALDFALARAKAQGASVLIAHVLEWSPYSFLTPDELEERHVRRKEEMARAESAVIAPMLEKIADSGVEIETVIKYGKIAEKLTEIAKEVGAMQLVVGRDGESSLAARVFGSTAGTLVQIATVPTTIVP</sequence>
<dbReference type="SUPFAM" id="SSF52402">
    <property type="entry name" value="Adenine nucleotide alpha hydrolases-like"/>
    <property type="match status" value="1"/>
</dbReference>
<evidence type="ECO:0000313" key="3">
    <source>
        <dbReference type="EMBL" id="PIL18321.1"/>
    </source>
</evidence>
<dbReference type="AlphaFoldDB" id="A0A2G8RA51"/>
<comment type="similarity">
    <text evidence="1">Belongs to the universal stress protein A family.</text>
</comment>
<feature type="domain" description="UspA" evidence="2">
    <location>
        <begin position="1"/>
        <end position="144"/>
    </location>
</feature>
<proteinExistence type="inferred from homology"/>
<name>A0A2G8RA51_9RHOB</name>
<dbReference type="InterPro" id="IPR006016">
    <property type="entry name" value="UspA"/>
</dbReference>
<dbReference type="Pfam" id="PF00582">
    <property type="entry name" value="Usp"/>
    <property type="match status" value="1"/>
</dbReference>
<reference evidence="3 4" key="1">
    <citation type="submission" date="2013-09" db="EMBL/GenBank/DDBJ databases">
        <title>Genome sequencing of Phaeobacter antarcticus sp. nov. SM1211.</title>
        <authorList>
            <person name="Zhang X.-Y."/>
            <person name="Liu C."/>
            <person name="Chen X.-L."/>
            <person name="Xie B.-B."/>
            <person name="Qin Q.-L."/>
            <person name="Rong J.-C."/>
            <person name="Zhang Y.-Z."/>
        </authorList>
    </citation>
    <scope>NUCLEOTIDE SEQUENCE [LARGE SCALE GENOMIC DNA]</scope>
    <source>
        <strain evidence="3 4">SM1211</strain>
    </source>
</reference>
<dbReference type="OrthoDB" id="5186731at2"/>
<dbReference type="PANTHER" id="PTHR46268">
    <property type="entry name" value="STRESS RESPONSE PROTEIN NHAX"/>
    <property type="match status" value="1"/>
</dbReference>
<dbReference type="Gene3D" id="3.40.50.620">
    <property type="entry name" value="HUPs"/>
    <property type="match status" value="1"/>
</dbReference>
<evidence type="ECO:0000313" key="4">
    <source>
        <dbReference type="Proteomes" id="UP000231259"/>
    </source>
</evidence>
<accession>A0A2G8RA51</accession>
<dbReference type="RefSeq" id="WP_099912558.1">
    <property type="nucleotide sequence ID" value="NZ_AWWI01000126.1"/>
</dbReference>